<evidence type="ECO:0000313" key="1">
    <source>
        <dbReference type="EMBL" id="CAD6997827.1"/>
    </source>
</evidence>
<protein>
    <submittedName>
        <fullName evidence="1">(Mediterranean fruit fly) hypothetical protein</fullName>
    </submittedName>
</protein>
<accession>A0A811UJ12</accession>
<dbReference type="AlphaFoldDB" id="A0A811UJ12"/>
<evidence type="ECO:0000313" key="2">
    <source>
        <dbReference type="Proteomes" id="UP000606786"/>
    </source>
</evidence>
<name>A0A811UJ12_CERCA</name>
<comment type="caution">
    <text evidence="1">The sequence shown here is derived from an EMBL/GenBank/DDBJ whole genome shotgun (WGS) entry which is preliminary data.</text>
</comment>
<reference evidence="1" key="1">
    <citation type="submission" date="2020-11" db="EMBL/GenBank/DDBJ databases">
        <authorList>
            <person name="Whitehead M."/>
        </authorList>
    </citation>
    <scope>NUCLEOTIDE SEQUENCE</scope>
    <source>
        <strain evidence="1">EGII</strain>
    </source>
</reference>
<proteinExistence type="predicted"/>
<dbReference type="EMBL" id="CAJHJT010000012">
    <property type="protein sequence ID" value="CAD6997827.1"/>
    <property type="molecule type" value="Genomic_DNA"/>
</dbReference>
<organism evidence="1 2">
    <name type="scientific">Ceratitis capitata</name>
    <name type="common">Mediterranean fruit fly</name>
    <name type="synonym">Tephritis capitata</name>
    <dbReference type="NCBI Taxonomy" id="7213"/>
    <lineage>
        <taxon>Eukaryota</taxon>
        <taxon>Metazoa</taxon>
        <taxon>Ecdysozoa</taxon>
        <taxon>Arthropoda</taxon>
        <taxon>Hexapoda</taxon>
        <taxon>Insecta</taxon>
        <taxon>Pterygota</taxon>
        <taxon>Neoptera</taxon>
        <taxon>Endopterygota</taxon>
        <taxon>Diptera</taxon>
        <taxon>Brachycera</taxon>
        <taxon>Muscomorpha</taxon>
        <taxon>Tephritoidea</taxon>
        <taxon>Tephritidae</taxon>
        <taxon>Ceratitis</taxon>
        <taxon>Ceratitis</taxon>
    </lineage>
</organism>
<sequence>MHLLGHTNWKEEEYVEDMHKRRDQYAAISDDHVGGGGGGGFDGSGCVELEYADCSCHSPPLLLARLLLTLVQ</sequence>
<dbReference type="Proteomes" id="UP000606786">
    <property type="component" value="Unassembled WGS sequence"/>
</dbReference>
<keyword evidence="2" id="KW-1185">Reference proteome</keyword>
<gene>
    <name evidence="1" type="ORF">CCAP1982_LOCUS6451</name>
</gene>